<dbReference type="PANTHER" id="PTHR30329">
    <property type="entry name" value="STATOR ELEMENT OF FLAGELLAR MOTOR COMPLEX"/>
    <property type="match status" value="1"/>
</dbReference>
<dbReference type="Pfam" id="PF13181">
    <property type="entry name" value="TPR_8"/>
    <property type="match status" value="1"/>
</dbReference>
<comment type="subcellular location">
    <subcellularLocation>
        <location evidence="1">Cell outer membrane</location>
    </subcellularLocation>
</comment>
<dbReference type="Gene3D" id="1.25.40.10">
    <property type="entry name" value="Tetratricopeptide repeat domain"/>
    <property type="match status" value="1"/>
</dbReference>
<dbReference type="InterPro" id="IPR011990">
    <property type="entry name" value="TPR-like_helical_dom_sf"/>
</dbReference>
<comment type="caution">
    <text evidence="7">The sequence shown here is derived from an EMBL/GenBank/DDBJ whole genome shotgun (WGS) entry which is preliminary data.</text>
</comment>
<evidence type="ECO:0000256" key="4">
    <source>
        <dbReference type="PROSITE-ProRule" id="PRU00473"/>
    </source>
</evidence>
<dbReference type="RefSeq" id="WP_160845357.1">
    <property type="nucleotide sequence ID" value="NZ_WVHT01000006.1"/>
</dbReference>
<feature type="domain" description="OmpA-like" evidence="6">
    <location>
        <begin position="524"/>
        <end position="643"/>
    </location>
</feature>
<dbReference type="SUPFAM" id="SSF48452">
    <property type="entry name" value="TPR-like"/>
    <property type="match status" value="1"/>
</dbReference>
<evidence type="ECO:0000313" key="7">
    <source>
        <dbReference type="EMBL" id="MXV52185.1"/>
    </source>
</evidence>
<gene>
    <name evidence="7" type="ORF">GS399_14500</name>
</gene>
<dbReference type="SUPFAM" id="SSF103088">
    <property type="entry name" value="OmpA-like"/>
    <property type="match status" value="1"/>
</dbReference>
<dbReference type="Gene3D" id="2.60.40.1120">
    <property type="entry name" value="Carboxypeptidase-like, regulatory domain"/>
    <property type="match status" value="1"/>
</dbReference>
<dbReference type="PRINTS" id="PR01021">
    <property type="entry name" value="OMPADOMAIN"/>
</dbReference>
<dbReference type="InterPro" id="IPR006664">
    <property type="entry name" value="OMP_bac"/>
</dbReference>
<dbReference type="Proteomes" id="UP000466586">
    <property type="component" value="Unassembled WGS sequence"/>
</dbReference>
<feature type="signal peptide" evidence="5">
    <location>
        <begin position="1"/>
        <end position="20"/>
    </location>
</feature>
<keyword evidence="3" id="KW-0998">Cell outer membrane</keyword>
<evidence type="ECO:0000256" key="3">
    <source>
        <dbReference type="ARBA" id="ARBA00023237"/>
    </source>
</evidence>
<sequence length="643" mass="72076">MKNRYLLAFILLIGSLRVLAQEQLSYIQKADQYYKEYQYSKASPIYLRYAESSKKVRIKVLEKLADCYRKMNQYEKAEEWYGKLTENSKSDVRNLVLYGQVLKANGHYKEAKTAFQQYLAKTGDTKNVIADMAGCDSALVWLDNPTPVFKLRNEDAINTKLSEFSVFPVGDKIYYTGEPDSASSNLEYGWTGKSYLKIFTAKRADNNILSEPMMVGPEINNLDKYHIGPISSNRSGDKWFITRSSGNDGLTTKESGQKYRTHNLGLFIYTKTDGKWQEPKAFKYNNVKKYSIGHASLSADEKVLYFVSNMPGGYGGTDIWFSQLQDDGSWGKPQNAGAQINSNGDEKFPEMAADGTLYFSSDGLPGMGGLDVFSAKGSTDKWTKPVNMQYPVNSPGDDFAFITVNGQDNGFVSSNRSGGMGGDDIYSFQKIDYTPVVIALEGHVYNKKTGEPLLNSLVNLSDKVTSKTDENGYFRFDLDKNSNYTVSGSAKGFYADSANLNTQGINKSKVMNVDLKLEPLELAVGKKINLKNIYYDFDKTVIRHDAAKVLDELVQIMKENPTLKIELASHTDSRGVDIYNLDLSQRRAKSAVNYIISKGISSDRLKAKGYGETKLLNRCANGVKCTKADHQLNRRTEFTILEY</sequence>
<evidence type="ECO:0000259" key="6">
    <source>
        <dbReference type="PROSITE" id="PS51123"/>
    </source>
</evidence>
<dbReference type="PANTHER" id="PTHR30329:SF21">
    <property type="entry name" value="LIPOPROTEIN YIAD-RELATED"/>
    <property type="match status" value="1"/>
</dbReference>
<dbReference type="AlphaFoldDB" id="A0A7K1YC90"/>
<protein>
    <submittedName>
        <fullName evidence="7">OmpA family protein</fullName>
    </submittedName>
</protein>
<evidence type="ECO:0000256" key="1">
    <source>
        <dbReference type="ARBA" id="ARBA00004442"/>
    </source>
</evidence>
<name>A0A7K1YC90_9SPHI</name>
<dbReference type="InterPro" id="IPR019734">
    <property type="entry name" value="TPR_rpt"/>
</dbReference>
<keyword evidence="2 4" id="KW-0472">Membrane</keyword>
<keyword evidence="5" id="KW-0732">Signal</keyword>
<organism evidence="7 8">
    <name type="scientific">Hufsiella arboris</name>
    <dbReference type="NCBI Taxonomy" id="2695275"/>
    <lineage>
        <taxon>Bacteria</taxon>
        <taxon>Pseudomonadati</taxon>
        <taxon>Bacteroidota</taxon>
        <taxon>Sphingobacteriia</taxon>
        <taxon>Sphingobacteriales</taxon>
        <taxon>Sphingobacteriaceae</taxon>
        <taxon>Hufsiella</taxon>
    </lineage>
</organism>
<dbReference type="PROSITE" id="PS51123">
    <property type="entry name" value="OMPA_2"/>
    <property type="match status" value="1"/>
</dbReference>
<evidence type="ECO:0000256" key="2">
    <source>
        <dbReference type="ARBA" id="ARBA00023136"/>
    </source>
</evidence>
<dbReference type="EMBL" id="WVHT01000006">
    <property type="protein sequence ID" value="MXV52185.1"/>
    <property type="molecule type" value="Genomic_DNA"/>
</dbReference>
<evidence type="ECO:0000256" key="5">
    <source>
        <dbReference type="SAM" id="SignalP"/>
    </source>
</evidence>
<dbReference type="Pfam" id="PF00691">
    <property type="entry name" value="OmpA"/>
    <property type="match status" value="1"/>
</dbReference>
<keyword evidence="8" id="KW-1185">Reference proteome</keyword>
<dbReference type="InterPro" id="IPR008969">
    <property type="entry name" value="CarboxyPept-like_regulatory"/>
</dbReference>
<dbReference type="CDD" id="cd07185">
    <property type="entry name" value="OmpA_C-like"/>
    <property type="match status" value="1"/>
</dbReference>
<dbReference type="GO" id="GO:0009279">
    <property type="term" value="C:cell outer membrane"/>
    <property type="evidence" value="ECO:0007669"/>
    <property type="project" value="UniProtKB-SubCell"/>
</dbReference>
<reference evidence="7 8" key="1">
    <citation type="submission" date="2019-11" db="EMBL/GenBank/DDBJ databases">
        <title>Pedobacter sp. HMF7647 Genome sequencing and assembly.</title>
        <authorList>
            <person name="Kang H."/>
            <person name="Kim H."/>
            <person name="Joh K."/>
        </authorList>
    </citation>
    <scope>NUCLEOTIDE SEQUENCE [LARGE SCALE GENOMIC DNA]</scope>
    <source>
        <strain evidence="7 8">HMF7647</strain>
    </source>
</reference>
<dbReference type="SUPFAM" id="SSF49464">
    <property type="entry name" value="Carboxypeptidase regulatory domain-like"/>
    <property type="match status" value="1"/>
</dbReference>
<dbReference type="InterPro" id="IPR050330">
    <property type="entry name" value="Bact_OuterMem_StrucFunc"/>
</dbReference>
<dbReference type="InterPro" id="IPR006665">
    <property type="entry name" value="OmpA-like"/>
</dbReference>
<dbReference type="SUPFAM" id="SSF82171">
    <property type="entry name" value="DPP6 N-terminal domain-like"/>
    <property type="match status" value="1"/>
</dbReference>
<dbReference type="InterPro" id="IPR036737">
    <property type="entry name" value="OmpA-like_sf"/>
</dbReference>
<proteinExistence type="predicted"/>
<dbReference type="Gene3D" id="3.30.1330.60">
    <property type="entry name" value="OmpA-like domain"/>
    <property type="match status" value="1"/>
</dbReference>
<accession>A0A7K1YC90</accession>
<evidence type="ECO:0000313" key="8">
    <source>
        <dbReference type="Proteomes" id="UP000466586"/>
    </source>
</evidence>
<feature type="chain" id="PRO_5029866251" evidence="5">
    <location>
        <begin position="21"/>
        <end position="643"/>
    </location>
</feature>